<organism evidence="7 8">
    <name type="scientific">Furculomyces boomerangus</name>
    <dbReference type="NCBI Taxonomy" id="61424"/>
    <lineage>
        <taxon>Eukaryota</taxon>
        <taxon>Fungi</taxon>
        <taxon>Fungi incertae sedis</taxon>
        <taxon>Zoopagomycota</taxon>
        <taxon>Kickxellomycotina</taxon>
        <taxon>Harpellomycetes</taxon>
        <taxon>Harpellales</taxon>
        <taxon>Harpellaceae</taxon>
        <taxon>Furculomyces</taxon>
    </lineage>
</organism>
<feature type="domain" description="C2H2-type" evidence="6">
    <location>
        <begin position="476"/>
        <end position="499"/>
    </location>
</feature>
<dbReference type="GO" id="GO:0008270">
    <property type="term" value="F:zinc ion binding"/>
    <property type="evidence" value="ECO:0007669"/>
    <property type="project" value="UniProtKB-KW"/>
</dbReference>
<evidence type="ECO:0000259" key="6">
    <source>
        <dbReference type="PROSITE" id="PS00028"/>
    </source>
</evidence>
<keyword evidence="1" id="KW-0479">Metal-binding</keyword>
<feature type="compositionally biased region" description="Polar residues" evidence="5">
    <location>
        <begin position="405"/>
        <end position="415"/>
    </location>
</feature>
<feature type="compositionally biased region" description="Basic and acidic residues" evidence="5">
    <location>
        <begin position="394"/>
        <end position="403"/>
    </location>
</feature>
<feature type="region of interest" description="Disordered" evidence="5">
    <location>
        <begin position="539"/>
        <end position="568"/>
    </location>
</feature>
<dbReference type="InterPro" id="IPR013087">
    <property type="entry name" value="Znf_C2H2_type"/>
</dbReference>
<dbReference type="STRING" id="61424.A0A2T9YKB7"/>
<sequence>MNSPLPKTTPFSSKIMLPAETTDLIQLPSTTDSYDDEFFYTKDVEDNFFCNFSCCGLVLADLHDLLQHYEESHVKFENDDSAINSCSSDTKFFNNSWSKTNAGYNLGVDVPVSFTLSSAPEMLDFTHPMLNNISPSKINISQVPSDIAFNDDISNDSDVTRTNSCTDLNEFNDLCSKLGTKLSDPGFNFSKNAFNKKRFRENDDFLSVSSAYTSATVSAQNSPPLSPSLNTAISSISNSPGNSYFDFFNQTNSFQCSAEIDNMYEELSQHNLIESNFGGFAVDGAKLKKKYKSDSTNSSLQNNVESASNNINPLELSFGSSALSLYDDDIISALANSTDPLFLVKDASLTSSHQRKALQKQKSDSDESIRALKDSININLSSLNDSLFNGNLQDKNKSMKKLNDSFPSKQTSKPNGHQKPKKSQSSRVVKSNGYIVNLPASISAAMADAVTNEANRVRNRSFNGKPNGRDDKPYKCVVNGCDKAYKNPNGLKYHTTHGHCDDDVSSSLKPYRCLVPNCLRAYKNLNGLKYHIIHSHNISDNENGSETANEEDMQNSDNDHSRSANIPQSHSTFSLYSSSISDEGEDMEGMDQDDYEFSVCNLFGSEKLAMM</sequence>
<protein>
    <recommendedName>
        <fullName evidence="6">C2H2-type domain-containing protein</fullName>
    </recommendedName>
</protein>
<feature type="domain" description="C2H2-type" evidence="6">
    <location>
        <begin position="50"/>
        <end position="73"/>
    </location>
</feature>
<dbReference type="SMART" id="SM00355">
    <property type="entry name" value="ZnF_C2H2"/>
    <property type="match status" value="3"/>
</dbReference>
<comment type="caution">
    <text evidence="7">The sequence shown here is derived from an EMBL/GenBank/DDBJ whole genome shotgun (WGS) entry which is preliminary data.</text>
</comment>
<evidence type="ECO:0000313" key="8">
    <source>
        <dbReference type="Proteomes" id="UP000245699"/>
    </source>
</evidence>
<evidence type="ECO:0000256" key="4">
    <source>
        <dbReference type="ARBA" id="ARBA00022833"/>
    </source>
</evidence>
<name>A0A2T9YKB7_9FUNG</name>
<dbReference type="Proteomes" id="UP000245699">
    <property type="component" value="Unassembled WGS sequence"/>
</dbReference>
<proteinExistence type="predicted"/>
<dbReference type="EMBL" id="MBFT01000347">
    <property type="protein sequence ID" value="PVU92775.1"/>
    <property type="molecule type" value="Genomic_DNA"/>
</dbReference>
<dbReference type="PROSITE" id="PS00028">
    <property type="entry name" value="ZINC_FINGER_C2H2_1"/>
    <property type="match status" value="3"/>
</dbReference>
<keyword evidence="4" id="KW-0862">Zinc</keyword>
<dbReference type="PANTHER" id="PTHR23057">
    <property type="entry name" value="JUXTAPOSED WITH ANOTHER ZINC FINGER PROTEIN 1"/>
    <property type="match status" value="1"/>
</dbReference>
<gene>
    <name evidence="7" type="ORF">BB559_003621</name>
</gene>
<dbReference type="Gene3D" id="3.30.160.60">
    <property type="entry name" value="Classic Zinc Finger"/>
    <property type="match status" value="2"/>
</dbReference>
<dbReference type="GO" id="GO:0005634">
    <property type="term" value="C:nucleus"/>
    <property type="evidence" value="ECO:0007669"/>
    <property type="project" value="TreeGrafter"/>
</dbReference>
<evidence type="ECO:0000313" key="7">
    <source>
        <dbReference type="EMBL" id="PVU92775.1"/>
    </source>
</evidence>
<evidence type="ECO:0000256" key="2">
    <source>
        <dbReference type="ARBA" id="ARBA00022737"/>
    </source>
</evidence>
<keyword evidence="2" id="KW-0677">Repeat</keyword>
<keyword evidence="3" id="KW-0863">Zinc-finger</keyword>
<dbReference type="PANTHER" id="PTHR23057:SF0">
    <property type="entry name" value="JUXTAPOSED WITH ANOTHER ZINC FINGER PROTEIN 1"/>
    <property type="match status" value="1"/>
</dbReference>
<evidence type="ECO:0000256" key="3">
    <source>
        <dbReference type="ARBA" id="ARBA00022771"/>
    </source>
</evidence>
<feature type="region of interest" description="Disordered" evidence="5">
    <location>
        <begin position="391"/>
        <end position="429"/>
    </location>
</feature>
<evidence type="ECO:0000256" key="1">
    <source>
        <dbReference type="ARBA" id="ARBA00022723"/>
    </source>
</evidence>
<dbReference type="InterPro" id="IPR051580">
    <property type="entry name" value="ZnF-Chromatin_assoc"/>
</dbReference>
<keyword evidence="8" id="KW-1185">Reference proteome</keyword>
<dbReference type="AlphaFoldDB" id="A0A2T9YKB7"/>
<reference evidence="7 8" key="1">
    <citation type="journal article" date="2018" name="MBio">
        <title>Comparative Genomics Reveals the Core Gene Toolbox for the Fungus-Insect Symbiosis.</title>
        <authorList>
            <person name="Wang Y."/>
            <person name="Stata M."/>
            <person name="Wang W."/>
            <person name="Stajich J.E."/>
            <person name="White M.M."/>
            <person name="Moncalvo J.M."/>
        </authorList>
    </citation>
    <scope>NUCLEOTIDE SEQUENCE [LARGE SCALE GENOMIC DNA]</scope>
    <source>
        <strain evidence="7 8">AUS-77-4</strain>
    </source>
</reference>
<accession>A0A2T9YKB7</accession>
<dbReference type="OrthoDB" id="3269380at2759"/>
<evidence type="ECO:0000256" key="5">
    <source>
        <dbReference type="SAM" id="MobiDB-lite"/>
    </source>
</evidence>
<feature type="domain" description="C2H2-type" evidence="6">
    <location>
        <begin position="513"/>
        <end position="536"/>
    </location>
</feature>